<name>A0ABP9GVZ8_9ACTN</name>
<evidence type="ECO:0000313" key="10">
    <source>
        <dbReference type="EMBL" id="GAA4954929.1"/>
    </source>
</evidence>
<dbReference type="Gene3D" id="2.60.40.3710">
    <property type="match status" value="1"/>
</dbReference>
<feature type="active site" description="Proton donor/acceptor" evidence="7">
    <location>
        <position position="325"/>
    </location>
</feature>
<dbReference type="Gene3D" id="2.40.440.10">
    <property type="entry name" value="L,D-transpeptidase catalytic domain-like"/>
    <property type="match status" value="1"/>
</dbReference>
<feature type="signal peptide" evidence="8">
    <location>
        <begin position="1"/>
        <end position="27"/>
    </location>
</feature>
<gene>
    <name evidence="10" type="ORF">GCM10023205_15950</name>
</gene>
<dbReference type="PROSITE" id="PS52029">
    <property type="entry name" value="LD_TPASE"/>
    <property type="match status" value="1"/>
</dbReference>
<evidence type="ECO:0000256" key="2">
    <source>
        <dbReference type="ARBA" id="ARBA00022679"/>
    </source>
</evidence>
<evidence type="ECO:0000256" key="7">
    <source>
        <dbReference type="PROSITE-ProRule" id="PRU01373"/>
    </source>
</evidence>
<comment type="pathway">
    <text evidence="1 7">Cell wall biogenesis; peptidoglycan biosynthesis.</text>
</comment>
<dbReference type="EMBL" id="BAABHS010000004">
    <property type="protein sequence ID" value="GAA4954929.1"/>
    <property type="molecule type" value="Genomic_DNA"/>
</dbReference>
<dbReference type="InterPro" id="IPR050979">
    <property type="entry name" value="LD-transpeptidase"/>
</dbReference>
<evidence type="ECO:0000256" key="8">
    <source>
        <dbReference type="SAM" id="SignalP"/>
    </source>
</evidence>
<organism evidence="10 11">
    <name type="scientific">Yinghuangia aomiensis</name>
    <dbReference type="NCBI Taxonomy" id="676205"/>
    <lineage>
        <taxon>Bacteria</taxon>
        <taxon>Bacillati</taxon>
        <taxon>Actinomycetota</taxon>
        <taxon>Actinomycetes</taxon>
        <taxon>Kitasatosporales</taxon>
        <taxon>Streptomycetaceae</taxon>
        <taxon>Yinghuangia</taxon>
    </lineage>
</organism>
<keyword evidence="5" id="KW-0012">Acyltransferase</keyword>
<dbReference type="InterPro" id="IPR005490">
    <property type="entry name" value="LD_TPept_cat_dom"/>
</dbReference>
<keyword evidence="11" id="KW-1185">Reference proteome</keyword>
<comment type="caution">
    <text evidence="10">The sequence shown here is derived from an EMBL/GenBank/DDBJ whole genome shotgun (WGS) entry which is preliminary data.</text>
</comment>
<dbReference type="Pfam" id="PF03734">
    <property type="entry name" value="YkuD"/>
    <property type="match status" value="1"/>
</dbReference>
<dbReference type="InterPro" id="IPR041280">
    <property type="entry name" value="Big_10"/>
</dbReference>
<keyword evidence="4 7" id="KW-0573">Peptidoglycan synthesis</keyword>
<keyword evidence="2" id="KW-0808">Transferase</keyword>
<dbReference type="PANTHER" id="PTHR30582:SF2">
    <property type="entry name" value="L,D-TRANSPEPTIDASE YCIB-RELATED"/>
    <property type="match status" value="1"/>
</dbReference>
<accession>A0ABP9GVZ8</accession>
<dbReference type="PANTHER" id="PTHR30582">
    <property type="entry name" value="L,D-TRANSPEPTIDASE"/>
    <property type="match status" value="1"/>
</dbReference>
<dbReference type="Proteomes" id="UP001500466">
    <property type="component" value="Unassembled WGS sequence"/>
</dbReference>
<evidence type="ECO:0000259" key="9">
    <source>
        <dbReference type="PROSITE" id="PS52029"/>
    </source>
</evidence>
<feature type="chain" id="PRO_5046689461" evidence="8">
    <location>
        <begin position="28"/>
        <end position="410"/>
    </location>
</feature>
<feature type="active site" description="Nucleophile" evidence="7">
    <location>
        <position position="343"/>
    </location>
</feature>
<keyword evidence="6 7" id="KW-0961">Cell wall biogenesis/degradation</keyword>
<evidence type="ECO:0000256" key="3">
    <source>
        <dbReference type="ARBA" id="ARBA00022960"/>
    </source>
</evidence>
<dbReference type="Gene3D" id="2.60.40.3780">
    <property type="match status" value="1"/>
</dbReference>
<dbReference type="Pfam" id="PF17964">
    <property type="entry name" value="Big_10"/>
    <property type="match status" value="1"/>
</dbReference>
<sequence length="410" mass="41977">MRRTKGGPPAHAIAATALAAAAALVLASCGSGDEPAPKPTVSTARVGMTPGDGADAVAPDKPVTITVAGGIVATATVTAEDGSTVTGAYQPGGATWTTTAPLKYGTKYTVQATGVDAHGLPSRGTETFTTLTPQSLVAASKVTPGKGDTVGVGMPISIELDHAVDDPAVRAAVERRLSVSASVPIEGAWGWVDAKTVRFRPKDYWPAGTKVSVSGNLYGVSFGNGAYGAAGTTTDFTVGSALVATVDSAAHEMTVVKDGEVVRTVPVTTGKPGFTTRAGTKVILGKEEHVLMDGTTVGIAEGSSDAYRLDVYWATRVTWSGEYLHAAPWSVSSQGSENVSHGCVGMSTDNAKWFFGISNVGDVVKVVNTGSDKTMELSGNGYGEWNYSWDEWLKTSTVGTVTTGALPADA</sequence>
<dbReference type="RefSeq" id="WP_345674588.1">
    <property type="nucleotide sequence ID" value="NZ_BAABHS010000004.1"/>
</dbReference>
<feature type="domain" description="L,D-TPase catalytic" evidence="9">
    <location>
        <begin position="242"/>
        <end position="367"/>
    </location>
</feature>
<evidence type="ECO:0000256" key="6">
    <source>
        <dbReference type="ARBA" id="ARBA00023316"/>
    </source>
</evidence>
<dbReference type="SUPFAM" id="SSF141523">
    <property type="entry name" value="L,D-transpeptidase catalytic domain-like"/>
    <property type="match status" value="1"/>
</dbReference>
<keyword evidence="3 7" id="KW-0133">Cell shape</keyword>
<evidence type="ECO:0000256" key="5">
    <source>
        <dbReference type="ARBA" id="ARBA00023315"/>
    </source>
</evidence>
<dbReference type="CDD" id="cd13432">
    <property type="entry name" value="LDT_IgD_like_2"/>
    <property type="match status" value="1"/>
</dbReference>
<evidence type="ECO:0000256" key="4">
    <source>
        <dbReference type="ARBA" id="ARBA00022984"/>
    </source>
</evidence>
<dbReference type="InterPro" id="IPR038063">
    <property type="entry name" value="Transpep_catalytic_dom"/>
</dbReference>
<dbReference type="CDD" id="cd16913">
    <property type="entry name" value="YkuD_like"/>
    <property type="match status" value="1"/>
</dbReference>
<protein>
    <submittedName>
        <fullName evidence="10">Ig-like domain-containing protein</fullName>
    </submittedName>
</protein>
<reference evidence="11" key="1">
    <citation type="journal article" date="2019" name="Int. J. Syst. Evol. Microbiol.">
        <title>The Global Catalogue of Microorganisms (GCM) 10K type strain sequencing project: providing services to taxonomists for standard genome sequencing and annotation.</title>
        <authorList>
            <consortium name="The Broad Institute Genomics Platform"/>
            <consortium name="The Broad Institute Genome Sequencing Center for Infectious Disease"/>
            <person name="Wu L."/>
            <person name="Ma J."/>
        </authorList>
    </citation>
    <scope>NUCLEOTIDE SEQUENCE [LARGE SCALE GENOMIC DNA]</scope>
    <source>
        <strain evidence="11">JCM 17986</strain>
    </source>
</reference>
<proteinExistence type="predicted"/>
<evidence type="ECO:0000256" key="1">
    <source>
        <dbReference type="ARBA" id="ARBA00004752"/>
    </source>
</evidence>
<dbReference type="PROSITE" id="PS51257">
    <property type="entry name" value="PROKAR_LIPOPROTEIN"/>
    <property type="match status" value="1"/>
</dbReference>
<evidence type="ECO:0000313" key="11">
    <source>
        <dbReference type="Proteomes" id="UP001500466"/>
    </source>
</evidence>
<keyword evidence="8" id="KW-0732">Signal</keyword>